<sequence length="178" mass="20371">MNQSENRSSTNEDAQEESGWTTYLEDFELMNNQRENYRSSCCEDDDDDNFGTNSLLSDAASNYVPWKNYCNTHYNQLVVKLNMKLPRNKKINDPDLEDTASSPVNSPKVSNFKEMEINYRRAKNSSGHFLGNEGSSRQFQEMQKAERGNVSLDNNGYTDLKKKGLCLVPLSMLVNYHG</sequence>
<dbReference type="EMBL" id="JAJAGQ010000023">
    <property type="protein sequence ID" value="KAJ8527849.1"/>
    <property type="molecule type" value="Genomic_DNA"/>
</dbReference>
<dbReference type="AlphaFoldDB" id="A0A9Q1QTG8"/>
<accession>A0A9Q1QTG8</accession>
<keyword evidence="2" id="KW-1185">Reference proteome</keyword>
<dbReference type="PANTHER" id="PTHR33974:SF2">
    <property type="entry name" value="VASCULAR-RELATED UNKNOWN PROTEIN 1"/>
    <property type="match status" value="1"/>
</dbReference>
<dbReference type="Proteomes" id="UP001152561">
    <property type="component" value="Unassembled WGS sequence"/>
</dbReference>
<evidence type="ECO:0000313" key="1">
    <source>
        <dbReference type="EMBL" id="KAJ8527849.1"/>
    </source>
</evidence>
<organism evidence="1 2">
    <name type="scientific">Anisodus acutangulus</name>
    <dbReference type="NCBI Taxonomy" id="402998"/>
    <lineage>
        <taxon>Eukaryota</taxon>
        <taxon>Viridiplantae</taxon>
        <taxon>Streptophyta</taxon>
        <taxon>Embryophyta</taxon>
        <taxon>Tracheophyta</taxon>
        <taxon>Spermatophyta</taxon>
        <taxon>Magnoliopsida</taxon>
        <taxon>eudicotyledons</taxon>
        <taxon>Gunneridae</taxon>
        <taxon>Pentapetalae</taxon>
        <taxon>asterids</taxon>
        <taxon>lamiids</taxon>
        <taxon>Solanales</taxon>
        <taxon>Solanaceae</taxon>
        <taxon>Solanoideae</taxon>
        <taxon>Hyoscyameae</taxon>
        <taxon>Anisodus</taxon>
    </lineage>
</organism>
<dbReference type="GO" id="GO:0010089">
    <property type="term" value="P:xylem development"/>
    <property type="evidence" value="ECO:0007669"/>
    <property type="project" value="InterPro"/>
</dbReference>
<reference evidence="2" key="1">
    <citation type="journal article" date="2023" name="Proc. Natl. Acad. Sci. U.S.A.">
        <title>Genomic and structural basis for evolution of tropane alkaloid biosynthesis.</title>
        <authorList>
            <person name="Wanga Y.-J."/>
            <person name="Taina T."/>
            <person name="Yua J.-Y."/>
            <person name="Lia J."/>
            <person name="Xua B."/>
            <person name="Chenc J."/>
            <person name="D'Auriad J.C."/>
            <person name="Huanga J.-P."/>
            <person name="Huanga S.-X."/>
        </authorList>
    </citation>
    <scope>NUCLEOTIDE SEQUENCE [LARGE SCALE GENOMIC DNA]</scope>
    <source>
        <strain evidence="2">cv. KIB-2019</strain>
    </source>
</reference>
<name>A0A9Q1QTG8_9SOLA</name>
<comment type="caution">
    <text evidence="1">The sequence shown here is derived from an EMBL/GenBank/DDBJ whole genome shotgun (WGS) entry which is preliminary data.</text>
</comment>
<dbReference type="PANTHER" id="PTHR33974">
    <property type="entry name" value="VASCULAR-RELATED UNKNOWN PROTEIN 1-RELATED"/>
    <property type="match status" value="1"/>
</dbReference>
<dbReference type="InterPro" id="IPR039280">
    <property type="entry name" value="VUP"/>
</dbReference>
<evidence type="ECO:0000313" key="2">
    <source>
        <dbReference type="Proteomes" id="UP001152561"/>
    </source>
</evidence>
<gene>
    <name evidence="1" type="ORF">K7X08_015300</name>
</gene>
<dbReference type="OrthoDB" id="779856at2759"/>
<protein>
    <submittedName>
        <fullName evidence="1">Uncharacterized protein</fullName>
    </submittedName>
</protein>
<proteinExistence type="predicted"/>